<evidence type="ECO:0008006" key="8">
    <source>
        <dbReference type="Google" id="ProtNLM"/>
    </source>
</evidence>
<evidence type="ECO:0000256" key="5">
    <source>
        <dbReference type="SAM" id="MobiDB-lite"/>
    </source>
</evidence>
<dbReference type="InterPro" id="IPR001611">
    <property type="entry name" value="Leu-rich_rpt"/>
</dbReference>
<feature type="compositionally biased region" description="Polar residues" evidence="5">
    <location>
        <begin position="43"/>
        <end position="59"/>
    </location>
</feature>
<keyword evidence="2" id="KW-0963">Cytoplasm</keyword>
<dbReference type="InParanoid" id="A0A136JBJ6"/>
<dbReference type="PROSITE" id="PS51450">
    <property type="entry name" value="LRR"/>
    <property type="match status" value="1"/>
</dbReference>
<feature type="region of interest" description="Disordered" evidence="5">
    <location>
        <begin position="378"/>
        <end position="435"/>
    </location>
</feature>
<feature type="region of interest" description="Disordered" evidence="5">
    <location>
        <begin position="30"/>
        <end position="75"/>
    </location>
</feature>
<dbReference type="STRING" id="196109.A0A136JBJ6"/>
<feature type="compositionally biased region" description="Basic and acidic residues" evidence="5">
    <location>
        <begin position="378"/>
        <end position="393"/>
    </location>
</feature>
<feature type="region of interest" description="Disordered" evidence="5">
    <location>
        <begin position="672"/>
        <end position="696"/>
    </location>
</feature>
<protein>
    <recommendedName>
        <fullName evidence="8">Leucine rich repeat domain-containing protein</fullName>
    </recommendedName>
</protein>
<organism evidence="6 7">
    <name type="scientific">Microdochium bolleyi</name>
    <dbReference type="NCBI Taxonomy" id="196109"/>
    <lineage>
        <taxon>Eukaryota</taxon>
        <taxon>Fungi</taxon>
        <taxon>Dikarya</taxon>
        <taxon>Ascomycota</taxon>
        <taxon>Pezizomycotina</taxon>
        <taxon>Sordariomycetes</taxon>
        <taxon>Xylariomycetidae</taxon>
        <taxon>Xylariales</taxon>
        <taxon>Microdochiaceae</taxon>
        <taxon>Microdochium</taxon>
    </lineage>
</organism>
<dbReference type="SUPFAM" id="SSF52075">
    <property type="entry name" value="Outer arm dynein light chain 1"/>
    <property type="match status" value="1"/>
</dbReference>
<feature type="region of interest" description="Disordered" evidence="5">
    <location>
        <begin position="825"/>
        <end position="854"/>
    </location>
</feature>
<evidence type="ECO:0000256" key="2">
    <source>
        <dbReference type="ARBA" id="ARBA00022490"/>
    </source>
</evidence>
<name>A0A136JBJ6_9PEZI</name>
<evidence type="ECO:0000313" key="7">
    <source>
        <dbReference type="Proteomes" id="UP000070501"/>
    </source>
</evidence>
<reference evidence="7" key="1">
    <citation type="submission" date="2016-02" db="EMBL/GenBank/DDBJ databases">
        <title>Draft genome sequence of Microdochium bolleyi, a fungal endophyte of beachgrass.</title>
        <authorList>
            <consortium name="DOE Joint Genome Institute"/>
            <person name="David A.S."/>
            <person name="May G."/>
            <person name="Haridas S."/>
            <person name="Lim J."/>
            <person name="Wang M."/>
            <person name="Labutti K."/>
            <person name="Lipzen A."/>
            <person name="Barry K."/>
            <person name="Grigoriev I.V."/>
        </authorList>
    </citation>
    <scope>NUCLEOTIDE SEQUENCE [LARGE SCALE GENOMIC DNA]</scope>
    <source>
        <strain evidence="7">J235TASD1</strain>
    </source>
</reference>
<gene>
    <name evidence="6" type="ORF">Micbo1qcDRAFT_44743</name>
</gene>
<dbReference type="FunFam" id="3.80.10.10:FF:000273">
    <property type="entry name" value="Leucine Rich Repeat domain protein"/>
    <property type="match status" value="1"/>
</dbReference>
<dbReference type="PANTHER" id="PTHR15454:SF69">
    <property type="entry name" value="SERINE_THREONINE-PROTEIN KINASE 11-INTERACTING PROTEIN"/>
    <property type="match status" value="1"/>
</dbReference>
<dbReference type="Proteomes" id="UP000070501">
    <property type="component" value="Unassembled WGS sequence"/>
</dbReference>
<evidence type="ECO:0000313" key="6">
    <source>
        <dbReference type="EMBL" id="KXJ94554.1"/>
    </source>
</evidence>
<sequence length="854" mass="93812">MSSKAMDSQDGEVFIKTLASFVRTNERSLANIHQSRRPGTSKHGASQSVSSITALKSPTSPVPERRPATSASNVTSSLVSGLSPLGFTAQSTKSAQLQLTPHHLFYLLSRFEELGVNVGPMKVRLESLHDTSTASNYVSFLNPSQRTKSRGSDAGSIRSISSIRSVVSGMSAIFSAFGLGSTISAARNEKQKAAIQADLTQLYSAFTKLPCLKLAPDWQAKLVRGYEEFPFDSAVPLYVFKNLQYLEISGIDHRQFFGWDRLAEQLKSLTLNRASIEDPADILIDIVLDDMDKRRRRSAKMQTASPTSGQTQVLQARRPLVASQSFGDPFPASFQSISMPGSPEPRRGSVGDALTGLQAHDSIIINPRMERRRQSLGRIELHEGAIDGPDRPRSSSPRRPHTSRHTTANSRNNYKVKRSGSGSSQSSMSDSWHNPRHSASNLLATGFVPANKWRFLRHLSLADNSLTTVSAISLIPLAETLWSLDLSSNLFTQIPDSLASLSALRALNLSNCMIDSLHSLLRNPLPAITALNLRANRLQSIAGVEKLYPLERLDLRDNRITDPTELARLTGIPDIREIWVEGNPFTRTHRDYRITIFNLFRETPGFTEDIIIDSTGPSYSEKKYLTERAAVPAAVPVMKQPAPEIPAVDVSKPAIIQEAIDHDSAALRKERLARPTPRAVESEINTSSTRRRRTPKRRIVDLATNERQTAVDMSSAQLDTLHGSNDKVVVPALSSPNYRVSHSPVLDSAPLGSVTEPIMKKTTTPADVPRIDTNLAPLAKPQQSPAWKDPEQWDMSGELYRQKIEALRGTVGSGYLTVLNEESWDPSRPQAFGQPPFGTRTGSAPALHSGRTLG</sequence>
<evidence type="ECO:0000256" key="3">
    <source>
        <dbReference type="ARBA" id="ARBA00022614"/>
    </source>
</evidence>
<keyword evidence="4" id="KW-0677">Repeat</keyword>
<feature type="region of interest" description="Disordered" evidence="5">
    <location>
        <begin position="331"/>
        <end position="352"/>
    </location>
</feature>
<feature type="compositionally biased region" description="Low complexity" evidence="5">
    <location>
        <begin position="419"/>
        <end position="431"/>
    </location>
</feature>
<accession>A0A136JBJ6</accession>
<keyword evidence="7" id="KW-1185">Reference proteome</keyword>
<dbReference type="Gene3D" id="3.80.10.10">
    <property type="entry name" value="Ribonuclease Inhibitor"/>
    <property type="match status" value="1"/>
</dbReference>
<dbReference type="OrthoDB" id="676979at2759"/>
<dbReference type="Pfam" id="PF00560">
    <property type="entry name" value="LRR_1"/>
    <property type="match status" value="1"/>
</dbReference>
<evidence type="ECO:0000256" key="4">
    <source>
        <dbReference type="ARBA" id="ARBA00022737"/>
    </source>
</evidence>
<keyword evidence="3" id="KW-0433">Leucine-rich repeat</keyword>
<dbReference type="AlphaFoldDB" id="A0A136JBJ6"/>
<dbReference type="InterPro" id="IPR032675">
    <property type="entry name" value="LRR_dom_sf"/>
</dbReference>
<evidence type="ECO:0000256" key="1">
    <source>
        <dbReference type="ARBA" id="ARBA00004496"/>
    </source>
</evidence>
<dbReference type="PANTHER" id="PTHR15454">
    <property type="entry name" value="NISCHARIN RELATED"/>
    <property type="match status" value="1"/>
</dbReference>
<dbReference type="EMBL" id="KQ964247">
    <property type="protein sequence ID" value="KXJ94554.1"/>
    <property type="molecule type" value="Genomic_DNA"/>
</dbReference>
<proteinExistence type="predicted"/>
<comment type="subcellular location">
    <subcellularLocation>
        <location evidence="1">Cytoplasm</location>
    </subcellularLocation>
</comment>
<dbReference type="GO" id="GO:0005737">
    <property type="term" value="C:cytoplasm"/>
    <property type="evidence" value="ECO:0007669"/>
    <property type="project" value="UniProtKB-SubCell"/>
</dbReference>